<sequence>MLIKTVVQAILVYVMGCFRIPDSLLAEIVSMTAQFFWHGELERRMHWLAWSKMCRALKGASDHQLKEYNKALLAKQAWRVATKSDTLLHQILRQRHFPSLLLKEDTPHHLHGTQC</sequence>
<dbReference type="AlphaFoldDB" id="A0AAW2LT71"/>
<organism evidence="1">
    <name type="scientific">Sesamum calycinum</name>
    <dbReference type="NCBI Taxonomy" id="2727403"/>
    <lineage>
        <taxon>Eukaryota</taxon>
        <taxon>Viridiplantae</taxon>
        <taxon>Streptophyta</taxon>
        <taxon>Embryophyta</taxon>
        <taxon>Tracheophyta</taxon>
        <taxon>Spermatophyta</taxon>
        <taxon>Magnoliopsida</taxon>
        <taxon>eudicotyledons</taxon>
        <taxon>Gunneridae</taxon>
        <taxon>Pentapetalae</taxon>
        <taxon>asterids</taxon>
        <taxon>lamiids</taxon>
        <taxon>Lamiales</taxon>
        <taxon>Pedaliaceae</taxon>
        <taxon>Sesamum</taxon>
    </lineage>
</organism>
<reference evidence="1" key="1">
    <citation type="submission" date="2020-06" db="EMBL/GenBank/DDBJ databases">
        <authorList>
            <person name="Li T."/>
            <person name="Hu X."/>
            <person name="Zhang T."/>
            <person name="Song X."/>
            <person name="Zhang H."/>
            <person name="Dai N."/>
            <person name="Sheng W."/>
            <person name="Hou X."/>
            <person name="Wei L."/>
        </authorList>
    </citation>
    <scope>NUCLEOTIDE SEQUENCE</scope>
    <source>
        <strain evidence="1">KEN8</strain>
        <tissue evidence="1">Leaf</tissue>
    </source>
</reference>
<name>A0AAW2LT71_9LAMI</name>
<dbReference type="PANTHER" id="PTHR33116:SF86">
    <property type="entry name" value="REVERSE TRANSCRIPTASE DOMAIN-CONTAINING PROTEIN"/>
    <property type="match status" value="1"/>
</dbReference>
<protein>
    <submittedName>
        <fullName evidence="1">Uncharacterized protein</fullName>
    </submittedName>
</protein>
<proteinExistence type="predicted"/>
<comment type="caution">
    <text evidence="1">The sequence shown here is derived from an EMBL/GenBank/DDBJ whole genome shotgun (WGS) entry which is preliminary data.</text>
</comment>
<dbReference type="EMBL" id="JACGWM010000016">
    <property type="protein sequence ID" value="KAL0322231.1"/>
    <property type="molecule type" value="Genomic_DNA"/>
</dbReference>
<gene>
    <name evidence="1" type="ORF">Scaly_2519500</name>
</gene>
<reference evidence="1" key="2">
    <citation type="journal article" date="2024" name="Plant">
        <title>Genomic evolution and insights into agronomic trait innovations of Sesamum species.</title>
        <authorList>
            <person name="Miao H."/>
            <person name="Wang L."/>
            <person name="Qu L."/>
            <person name="Liu H."/>
            <person name="Sun Y."/>
            <person name="Le M."/>
            <person name="Wang Q."/>
            <person name="Wei S."/>
            <person name="Zheng Y."/>
            <person name="Lin W."/>
            <person name="Duan Y."/>
            <person name="Cao H."/>
            <person name="Xiong S."/>
            <person name="Wang X."/>
            <person name="Wei L."/>
            <person name="Li C."/>
            <person name="Ma Q."/>
            <person name="Ju M."/>
            <person name="Zhao R."/>
            <person name="Li G."/>
            <person name="Mu C."/>
            <person name="Tian Q."/>
            <person name="Mei H."/>
            <person name="Zhang T."/>
            <person name="Gao T."/>
            <person name="Zhang H."/>
        </authorList>
    </citation>
    <scope>NUCLEOTIDE SEQUENCE</scope>
    <source>
        <strain evidence="1">KEN8</strain>
    </source>
</reference>
<evidence type="ECO:0000313" key="1">
    <source>
        <dbReference type="EMBL" id="KAL0322231.1"/>
    </source>
</evidence>
<dbReference type="PANTHER" id="PTHR33116">
    <property type="entry name" value="REVERSE TRANSCRIPTASE ZINC-BINDING DOMAIN-CONTAINING PROTEIN-RELATED-RELATED"/>
    <property type="match status" value="1"/>
</dbReference>
<accession>A0AAW2LT71</accession>